<accession>A0A5C8NX31</accession>
<evidence type="ECO:0000313" key="1">
    <source>
        <dbReference type="EMBL" id="TXL65572.1"/>
    </source>
</evidence>
<gene>
    <name evidence="1" type="ORF">FHP08_12415</name>
</gene>
<sequence length="350" mass="36031">MQIFDPSMRLRTGKASGARGILLLPIAASLVLAGCGGGSSIGDVTPQPVVRCTALDGGGSGFSLGVCTNPATLVASSAFQPIEAAVLPGANSSYALTLNAPAKILNVAFGSGDETDPGVRDIIGAVRGTAYEKDADPSDPISSILPVPPYTALVDFRNAWDADVGTEVLRLEFVNFGYWEQFTDKTADGGFFGGWYSKRSETSVTNDRPSGQTAYSGFAVGVLSPAEPGARSYGFSATVNVVGDNNGVQSGEIKSMKISYRDSANKLIILDVPLNDLVFAVPVNDLAGQAATTDLLVSTGSEVVPVGRVEARFFGSATSRGAEVAGRLRFQTADGMRGVGAFGARAVSGG</sequence>
<keyword evidence="2" id="KW-1185">Reference proteome</keyword>
<dbReference type="EMBL" id="VDUY01000004">
    <property type="protein sequence ID" value="TXL65572.1"/>
    <property type="molecule type" value="Genomic_DNA"/>
</dbReference>
<protein>
    <submittedName>
        <fullName evidence="1">Uncharacterized protein</fullName>
    </submittedName>
</protein>
<dbReference type="AlphaFoldDB" id="A0A5C8NX31"/>
<evidence type="ECO:0000313" key="2">
    <source>
        <dbReference type="Proteomes" id="UP000321548"/>
    </source>
</evidence>
<dbReference type="Proteomes" id="UP000321548">
    <property type="component" value="Unassembled WGS sequence"/>
</dbReference>
<organism evidence="1 2">
    <name type="scientific">Zeimonas arvi</name>
    <dbReference type="NCBI Taxonomy" id="2498847"/>
    <lineage>
        <taxon>Bacteria</taxon>
        <taxon>Pseudomonadati</taxon>
        <taxon>Pseudomonadota</taxon>
        <taxon>Betaproteobacteria</taxon>
        <taxon>Burkholderiales</taxon>
        <taxon>Burkholderiaceae</taxon>
        <taxon>Zeimonas</taxon>
    </lineage>
</organism>
<comment type="caution">
    <text evidence="1">The sequence shown here is derived from an EMBL/GenBank/DDBJ whole genome shotgun (WGS) entry which is preliminary data.</text>
</comment>
<name>A0A5C8NX31_9BURK</name>
<dbReference type="RefSeq" id="WP_147704768.1">
    <property type="nucleotide sequence ID" value="NZ_VDUY01000004.1"/>
</dbReference>
<reference evidence="1 2" key="1">
    <citation type="submission" date="2019-06" db="EMBL/GenBank/DDBJ databases">
        <title>Quisquiliibacterium sp. nov., isolated from a maize field.</title>
        <authorList>
            <person name="Lin S.-Y."/>
            <person name="Tsai C.-F."/>
            <person name="Young C.-C."/>
        </authorList>
    </citation>
    <scope>NUCLEOTIDE SEQUENCE [LARGE SCALE GENOMIC DNA]</scope>
    <source>
        <strain evidence="1 2">CC-CFT501</strain>
    </source>
</reference>
<proteinExistence type="predicted"/>